<evidence type="ECO:0000256" key="3">
    <source>
        <dbReference type="RuleBase" id="RU000524"/>
    </source>
</evidence>
<proteinExistence type="inferred from homology"/>
<dbReference type="RefSeq" id="WP_129186891.1">
    <property type="nucleotide sequence ID" value="NZ_CP035493.1"/>
</dbReference>
<comment type="subunit">
    <text evidence="2">Homotetramer.</text>
</comment>
<evidence type="ECO:0000313" key="5">
    <source>
        <dbReference type="EMBL" id="QAY69492.1"/>
    </source>
</evidence>
<comment type="caution">
    <text evidence="2">Lacks conserved residue(s) required for the propagation of feature annotation.</text>
</comment>
<feature type="region of interest" description="Disordered" evidence="4">
    <location>
        <begin position="116"/>
        <end position="190"/>
    </location>
</feature>
<dbReference type="Proteomes" id="UP000292118">
    <property type="component" value="Chromosome"/>
</dbReference>
<evidence type="ECO:0000256" key="1">
    <source>
        <dbReference type="ARBA" id="ARBA00023125"/>
    </source>
</evidence>
<dbReference type="GO" id="GO:0009295">
    <property type="term" value="C:nucleoid"/>
    <property type="evidence" value="ECO:0007669"/>
    <property type="project" value="TreeGrafter"/>
</dbReference>
<protein>
    <recommendedName>
        <fullName evidence="2 3">Single-stranded DNA-binding protein</fullName>
        <shortName evidence="2">SSB</shortName>
    </recommendedName>
</protein>
<reference evidence="5 6" key="1">
    <citation type="submission" date="2019-01" db="EMBL/GenBank/DDBJ databases">
        <title>Genome sequencing of strain FW10M-9.</title>
        <authorList>
            <person name="Heo J."/>
            <person name="Kim S.-J."/>
            <person name="Kim J.-S."/>
            <person name="Hong S.-B."/>
            <person name="Kwon S.-W."/>
        </authorList>
    </citation>
    <scope>NUCLEOTIDE SEQUENCE [LARGE SCALE GENOMIC DNA]</scope>
    <source>
        <strain evidence="5 6">FW10M-9</strain>
    </source>
</reference>
<dbReference type="GO" id="GO:0003697">
    <property type="term" value="F:single-stranded DNA binding"/>
    <property type="evidence" value="ECO:0007669"/>
    <property type="project" value="UniProtKB-UniRule"/>
</dbReference>
<evidence type="ECO:0000313" key="6">
    <source>
        <dbReference type="Proteomes" id="UP000292118"/>
    </source>
</evidence>
<dbReference type="HAMAP" id="MF_00984">
    <property type="entry name" value="SSB"/>
    <property type="match status" value="1"/>
</dbReference>
<dbReference type="InterPro" id="IPR012340">
    <property type="entry name" value="NA-bd_OB-fold"/>
</dbReference>
<feature type="compositionally biased region" description="Gly residues" evidence="4">
    <location>
        <begin position="123"/>
        <end position="167"/>
    </location>
</feature>
<gene>
    <name evidence="5" type="ORF">ET471_05090</name>
</gene>
<evidence type="ECO:0000256" key="2">
    <source>
        <dbReference type="HAMAP-Rule" id="MF_00984"/>
    </source>
</evidence>
<dbReference type="NCBIfam" id="NF005851">
    <property type="entry name" value="PRK07772.1"/>
    <property type="match status" value="1"/>
</dbReference>
<dbReference type="SUPFAM" id="SSF50249">
    <property type="entry name" value="Nucleic acid-binding proteins"/>
    <property type="match status" value="1"/>
</dbReference>
<feature type="compositionally biased region" description="Low complexity" evidence="4">
    <location>
        <begin position="173"/>
        <end position="183"/>
    </location>
</feature>
<dbReference type="KEGG" id="xya:ET471_05090"/>
<dbReference type="PANTHER" id="PTHR10302">
    <property type="entry name" value="SINGLE-STRANDED DNA-BINDING PROTEIN"/>
    <property type="match status" value="1"/>
</dbReference>
<dbReference type="GO" id="GO:0006260">
    <property type="term" value="P:DNA replication"/>
    <property type="evidence" value="ECO:0007669"/>
    <property type="project" value="InterPro"/>
</dbReference>
<dbReference type="PANTHER" id="PTHR10302:SF27">
    <property type="entry name" value="SINGLE-STRANDED DNA-BINDING PROTEIN"/>
    <property type="match status" value="1"/>
</dbReference>
<dbReference type="Gene3D" id="2.40.50.140">
    <property type="entry name" value="Nucleic acid-binding proteins"/>
    <property type="match status" value="1"/>
</dbReference>
<dbReference type="AlphaFoldDB" id="A0A4P6F1V5"/>
<dbReference type="CDD" id="cd04496">
    <property type="entry name" value="SSB_OBF"/>
    <property type="match status" value="1"/>
</dbReference>
<dbReference type="PROSITE" id="PS50935">
    <property type="entry name" value="SSB"/>
    <property type="match status" value="1"/>
</dbReference>
<accession>A0A4P6F1V5</accession>
<dbReference type="InterPro" id="IPR000424">
    <property type="entry name" value="Primosome_PriB/ssb"/>
</dbReference>
<sequence>MAGETIITVVGNLTADPELRFTNSGAAVASFTVASTPRTFDRQANEWKDGEALFMRCSVWREAAENVAESLTKGMRVIVQGRLTQRSYETQQGEKRTVVEMQVDEVGPALRYASAKVTRTQRSGGGGGFGGQQGGFGGGNQGGYGQQGGGFGGGQQGGGFQSSGGGQQNDPWASAGPASSGGSFNDEPPF</sequence>
<dbReference type="OrthoDB" id="9809878at2"/>
<keyword evidence="1 2" id="KW-0238">DNA-binding</keyword>
<dbReference type="InterPro" id="IPR011344">
    <property type="entry name" value="ssDNA-bd"/>
</dbReference>
<evidence type="ECO:0000256" key="4">
    <source>
        <dbReference type="SAM" id="MobiDB-lite"/>
    </source>
</evidence>
<dbReference type="NCBIfam" id="TIGR00621">
    <property type="entry name" value="ssb"/>
    <property type="match status" value="1"/>
</dbReference>
<organism evidence="5 6">
    <name type="scientific">Xylanimonas protaetiae</name>
    <dbReference type="NCBI Taxonomy" id="2509457"/>
    <lineage>
        <taxon>Bacteria</taxon>
        <taxon>Bacillati</taxon>
        <taxon>Actinomycetota</taxon>
        <taxon>Actinomycetes</taxon>
        <taxon>Micrococcales</taxon>
        <taxon>Promicromonosporaceae</taxon>
        <taxon>Xylanimonas</taxon>
    </lineage>
</organism>
<dbReference type="EMBL" id="CP035493">
    <property type="protein sequence ID" value="QAY69492.1"/>
    <property type="molecule type" value="Genomic_DNA"/>
</dbReference>
<keyword evidence="6" id="KW-1185">Reference proteome</keyword>
<dbReference type="Pfam" id="PF00436">
    <property type="entry name" value="SSB"/>
    <property type="match status" value="1"/>
</dbReference>
<name>A0A4P6F1V5_9MICO</name>